<dbReference type="Gene3D" id="3.40.50.850">
    <property type="entry name" value="Isochorismatase-like"/>
    <property type="match status" value="1"/>
</dbReference>
<dbReference type="KEGG" id="caul:KCG34_21840"/>
<sequence length="179" mass="19546">MFALRPEPSAAARHLVCLDLVRSEARSCEGDPTGLARRIAVCRRLLHHARWRGWEITHVHPRSASHASRPVDGLEPLPIERLVYRTGVSAFSNRAFRQAVKAHPEAELVIAGFSLSSSCLATALTAHDWGLPVVLISDLAPGDDEQTLRSVVAPFVRIAAADELIEVRQALRLVAAAQD</sequence>
<dbReference type="InterPro" id="IPR000868">
    <property type="entry name" value="Isochorismatase-like_dom"/>
</dbReference>
<dbReference type="EMBL" id="CP073078">
    <property type="protein sequence ID" value="QUD87656.1"/>
    <property type="molecule type" value="Genomic_DNA"/>
</dbReference>
<accession>A0A975G0D9</accession>
<dbReference type="RefSeq" id="WP_211937708.1">
    <property type="nucleotide sequence ID" value="NZ_CP073078.1"/>
</dbReference>
<protein>
    <submittedName>
        <fullName evidence="2">Isochorismatase family protein</fullName>
    </submittedName>
</protein>
<reference evidence="2" key="1">
    <citation type="submission" date="2021-04" db="EMBL/GenBank/DDBJ databases">
        <title>The complete genome sequence of Caulobacter sp. S6.</title>
        <authorList>
            <person name="Tang Y."/>
            <person name="Ouyang W."/>
            <person name="Liu Q."/>
            <person name="Huang B."/>
            <person name="Guo Z."/>
            <person name="Lei P."/>
        </authorList>
    </citation>
    <scope>NUCLEOTIDE SEQUENCE</scope>
    <source>
        <strain evidence="2">S6</strain>
    </source>
</reference>
<evidence type="ECO:0000313" key="2">
    <source>
        <dbReference type="EMBL" id="QUD87656.1"/>
    </source>
</evidence>
<dbReference type="Proteomes" id="UP000676409">
    <property type="component" value="Chromosome"/>
</dbReference>
<name>A0A975G0D9_9CAUL</name>
<proteinExistence type="predicted"/>
<dbReference type="InterPro" id="IPR036380">
    <property type="entry name" value="Isochorismatase-like_sf"/>
</dbReference>
<dbReference type="AlphaFoldDB" id="A0A975G0D9"/>
<evidence type="ECO:0000313" key="3">
    <source>
        <dbReference type="Proteomes" id="UP000676409"/>
    </source>
</evidence>
<organism evidence="2 3">
    <name type="scientific">Phenylobacterium montanum</name>
    <dbReference type="NCBI Taxonomy" id="2823693"/>
    <lineage>
        <taxon>Bacteria</taxon>
        <taxon>Pseudomonadati</taxon>
        <taxon>Pseudomonadota</taxon>
        <taxon>Alphaproteobacteria</taxon>
        <taxon>Caulobacterales</taxon>
        <taxon>Caulobacteraceae</taxon>
        <taxon>Phenylobacterium</taxon>
    </lineage>
</organism>
<keyword evidence="3" id="KW-1185">Reference proteome</keyword>
<gene>
    <name evidence="2" type="ORF">KCG34_21840</name>
</gene>
<dbReference type="SUPFAM" id="SSF52499">
    <property type="entry name" value="Isochorismatase-like hydrolases"/>
    <property type="match status" value="1"/>
</dbReference>
<evidence type="ECO:0000259" key="1">
    <source>
        <dbReference type="Pfam" id="PF00857"/>
    </source>
</evidence>
<feature type="domain" description="Isochorismatase-like" evidence="1">
    <location>
        <begin position="15"/>
        <end position="139"/>
    </location>
</feature>
<dbReference type="Pfam" id="PF00857">
    <property type="entry name" value="Isochorismatase"/>
    <property type="match status" value="1"/>
</dbReference>